<dbReference type="PANTHER" id="PTHR48258">
    <property type="entry name" value="DUF4218 DOMAIN-CONTAINING PROTEIN-RELATED"/>
    <property type="match status" value="1"/>
</dbReference>
<reference evidence="6" key="1">
    <citation type="submission" date="2018-02" db="EMBL/GenBank/DDBJ databases">
        <authorList>
            <person name="Cohen D.B."/>
            <person name="Kent A.D."/>
        </authorList>
    </citation>
    <scope>NUCLEOTIDE SEQUENCE</scope>
</reference>
<evidence type="ECO:0008006" key="7">
    <source>
        <dbReference type="Google" id="ProtNLM"/>
    </source>
</evidence>
<dbReference type="InterPro" id="IPR029480">
    <property type="entry name" value="Transpos_assoc"/>
</dbReference>
<proteinExistence type="predicted"/>
<sequence>MSIDKTWMFIKDRRLPEWQNGMKAFLDMAFAKIEVANTIRCPCRKCVNVVPKTRDEVALDLCKFGMDQAYKRWIFHGEELYDEPFDDNNGDIDIRSDQERCDDASAYEMINNMIRGENLASTTIGGDDDFHMRDREEPNDNANKFYRLLWDAEQKLYPSCKTLTKLSFVVSAKKIIRDLGLNYEKIDACINDCVLYRNEYASLEQCPICMESRWKSMENNAENESDEDVIGKNKNKKKPFWIMSMLIPGPKSPGNDIDVYLQPLIDELKQLWEHGVETYDASLEHNFRLHAAVLWTINDFPAYAVLSGWSTKGELACPSCHKDTWSSRLKYGRKHCYMGHRRFLESNHTWRKNKSSFDNTRETRQAPKPLSGDEVKECKVFGLKTHDCHVIFQCLLLLVIRGLLPKKVCEPLIGLSSFFGELCSKELSVEELDRLDHQIAKILCKLEQVFPPSFFDVMMHLPIHLAYEAKVAGPVQYRWMYPIERYLRTLKGYVRNKARPEGSIAEGYISEECMTFCSWYLHDMDTKFNRPERNVDASQNEATSGLSVFASVNRNRQNYTFETLSKSELQMAHHYILTNCEEIAPWVDEHIKELTEINPRNVARRHQEQFSKWFESRIANLYNSRDEQVNDQILWLARGPDPRARVYTRYCINGFLFRTKEAEKTLKTQNSGVVVKGDERIGYIDWFGVIKKIIALDYLGSKEIVLFKCDWFEVPPQGRNQSRGYRKDEYGFINVDVTRLHYKDDPFILGIQAEQVYYAKDVKNPNWCLFWMAPPSTSQQRQPQTESFQPSTIRFNRRQKEPCSSHPQVAPSTPLPQIPPSPSNVLSQIQIETSVSQPLEDPSTLQPTHKIPSHARRPRPVASDSAPAPKRESRSSKRVKVVVQLKHHLPLIGVKNWKEIPQEAKNTMKAKVLIAQERYRGWRADLSATHKAYAGDMEALIRNKPEELDIEEWKAMIAYFETDDFKRDRETQKEPDALELWAMTYCPKGYMSRPPTSAEHVCDEVNNEIQSLRRLLETECAERAEERVEREAQIESLRAENQTQLESLRQSMREEFMRLLANQSQ</sequence>
<evidence type="ECO:0000259" key="3">
    <source>
        <dbReference type="Pfam" id="PF13952"/>
    </source>
</evidence>
<organism evidence="6">
    <name type="scientific">Fagus sylvatica</name>
    <name type="common">Beechnut</name>
    <dbReference type="NCBI Taxonomy" id="28930"/>
    <lineage>
        <taxon>Eukaryota</taxon>
        <taxon>Viridiplantae</taxon>
        <taxon>Streptophyta</taxon>
        <taxon>Embryophyta</taxon>
        <taxon>Tracheophyta</taxon>
        <taxon>Spermatophyta</taxon>
        <taxon>Magnoliopsida</taxon>
        <taxon>eudicotyledons</taxon>
        <taxon>Gunneridae</taxon>
        <taxon>Pentapetalae</taxon>
        <taxon>rosids</taxon>
        <taxon>fabids</taxon>
        <taxon>Fagales</taxon>
        <taxon>Fagaceae</taxon>
        <taxon>Fagus</taxon>
    </lineage>
</organism>
<evidence type="ECO:0000256" key="2">
    <source>
        <dbReference type="SAM" id="MobiDB-lite"/>
    </source>
</evidence>
<dbReference type="Pfam" id="PF02992">
    <property type="entry name" value="Transposase_21"/>
    <property type="match status" value="1"/>
</dbReference>
<dbReference type="Pfam" id="PF13960">
    <property type="entry name" value="DUF4218"/>
    <property type="match status" value="1"/>
</dbReference>
<feature type="domain" description="Transposase-associated" evidence="5">
    <location>
        <begin position="5"/>
        <end position="78"/>
    </location>
</feature>
<dbReference type="AlphaFoldDB" id="A0A2N9EQL2"/>
<feature type="region of interest" description="Disordered" evidence="2">
    <location>
        <begin position="798"/>
        <end position="879"/>
    </location>
</feature>
<dbReference type="PANTHER" id="PTHR48258:SF7">
    <property type="entry name" value="DUF4216 DOMAIN-CONTAINING PROTEIN"/>
    <property type="match status" value="1"/>
</dbReference>
<evidence type="ECO:0000259" key="5">
    <source>
        <dbReference type="Pfam" id="PF13963"/>
    </source>
</evidence>
<dbReference type="InterPro" id="IPR025452">
    <property type="entry name" value="DUF4218"/>
</dbReference>
<feature type="compositionally biased region" description="Pro residues" evidence="2">
    <location>
        <begin position="813"/>
        <end position="822"/>
    </location>
</feature>
<dbReference type="EMBL" id="OIVN01000249">
    <property type="protein sequence ID" value="SPC77063.1"/>
    <property type="molecule type" value="Genomic_DNA"/>
</dbReference>
<feature type="coiled-coil region" evidence="1">
    <location>
        <begin position="1002"/>
        <end position="1054"/>
    </location>
</feature>
<dbReference type="InterPro" id="IPR025312">
    <property type="entry name" value="DUF4216"/>
</dbReference>
<feature type="domain" description="DUF4216" evidence="3">
    <location>
        <begin position="694"/>
        <end position="767"/>
    </location>
</feature>
<feature type="compositionally biased region" description="Polar residues" evidence="2">
    <location>
        <begin position="824"/>
        <end position="847"/>
    </location>
</feature>
<dbReference type="Pfam" id="PF13952">
    <property type="entry name" value="DUF4216"/>
    <property type="match status" value="1"/>
</dbReference>
<dbReference type="InterPro" id="IPR004242">
    <property type="entry name" value="Transposase_21"/>
</dbReference>
<evidence type="ECO:0000259" key="4">
    <source>
        <dbReference type="Pfam" id="PF13960"/>
    </source>
</evidence>
<evidence type="ECO:0000256" key="1">
    <source>
        <dbReference type="SAM" id="Coils"/>
    </source>
</evidence>
<protein>
    <recommendedName>
        <fullName evidence="7">DUF4218 domain-containing protein</fullName>
    </recommendedName>
</protein>
<keyword evidence="1" id="KW-0175">Coiled coil</keyword>
<accession>A0A2N9EQL2</accession>
<gene>
    <name evidence="6" type="ORF">FSB_LOCUS4945</name>
</gene>
<name>A0A2N9EQL2_FAGSY</name>
<dbReference type="Pfam" id="PF13963">
    <property type="entry name" value="Transpos_assoc"/>
    <property type="match status" value="1"/>
</dbReference>
<feature type="domain" description="DUF4218" evidence="4">
    <location>
        <begin position="422"/>
        <end position="534"/>
    </location>
</feature>
<evidence type="ECO:0000313" key="6">
    <source>
        <dbReference type="EMBL" id="SPC77063.1"/>
    </source>
</evidence>